<feature type="chain" id="PRO_5004851427" evidence="3">
    <location>
        <begin position="24"/>
        <end position="190"/>
    </location>
</feature>
<evidence type="ECO:0000313" key="4">
    <source>
        <dbReference type="EMBL" id="GAE83760.1"/>
    </source>
</evidence>
<dbReference type="GO" id="GO:0016788">
    <property type="term" value="F:hydrolase activity, acting on ester bonds"/>
    <property type="evidence" value="ECO:0007669"/>
    <property type="project" value="InterPro"/>
</dbReference>
<dbReference type="AlphaFoldDB" id="W4URD4"/>
<keyword evidence="5" id="KW-1185">Reference proteome</keyword>
<evidence type="ECO:0000256" key="1">
    <source>
        <dbReference type="ARBA" id="ARBA00008668"/>
    </source>
</evidence>
<dbReference type="EMBL" id="BAIV01000011">
    <property type="protein sequence ID" value="GAE83760.1"/>
    <property type="molecule type" value="Genomic_DNA"/>
</dbReference>
<name>W4URD4_9BACE</name>
<gene>
    <name evidence="4" type="ORF">JCM10512_2056</name>
</gene>
<dbReference type="Pfam" id="PF00657">
    <property type="entry name" value="Lipase_GDSL"/>
    <property type="match status" value="1"/>
</dbReference>
<dbReference type="InterPro" id="IPR001087">
    <property type="entry name" value="GDSL"/>
</dbReference>
<comment type="similarity">
    <text evidence="1">Belongs to the 'GDSL' lipolytic enzyme family.</text>
</comment>
<reference evidence="4 5" key="1">
    <citation type="journal article" date="2014" name="Genome Announc.">
        <title>Draft Genome Sequence of Bacteroides reticulotermitis Strain JCM 10512T, Isolated from the Gut of a Termite.</title>
        <authorList>
            <person name="Yuki M."/>
            <person name="Oshima K."/>
            <person name="Suda W."/>
            <person name="Sakamoto M."/>
            <person name="Iida T."/>
            <person name="Hattori M."/>
            <person name="Ohkuma M."/>
        </authorList>
    </citation>
    <scope>NUCLEOTIDE SEQUENCE [LARGE SCALE GENOMIC DNA]</scope>
    <source>
        <strain evidence="4 5">JCM 10512</strain>
    </source>
</reference>
<feature type="signal peptide" evidence="3">
    <location>
        <begin position="1"/>
        <end position="23"/>
    </location>
</feature>
<evidence type="ECO:0000313" key="5">
    <source>
        <dbReference type="Proteomes" id="UP000019131"/>
    </source>
</evidence>
<sequence>MKYHLVHHLCWLAAIAFSLSATAQDKVAAPMEDVNQVIDNTLDSLNQTRTVRPAAGSSRKGNNPVLFLVGNSTMRTGTLGNGNNGQWGWGYYAEEFFDNNRITVENHALGGTSSRTFYNRLWPDVVKGVRPGDWVIIELGHNDNGPYDSGRARASIPGIGKDSWKLRLKRPEPKKPYTPTENICVVLSGT</sequence>
<comment type="caution">
    <text evidence="4">The sequence shown here is derived from an EMBL/GenBank/DDBJ whole genome shotgun (WGS) entry which is preliminary data.</text>
</comment>
<dbReference type="InterPro" id="IPR037459">
    <property type="entry name" value="RhgT-like"/>
</dbReference>
<dbReference type="STRING" id="1445607.JCM10512_2056"/>
<dbReference type="Proteomes" id="UP000019131">
    <property type="component" value="Unassembled WGS sequence"/>
</dbReference>
<evidence type="ECO:0000256" key="2">
    <source>
        <dbReference type="ARBA" id="ARBA00022801"/>
    </source>
</evidence>
<proteinExistence type="inferred from homology"/>
<dbReference type="InterPro" id="IPR036514">
    <property type="entry name" value="SGNH_hydro_sf"/>
</dbReference>
<keyword evidence="3" id="KW-0732">Signal</keyword>
<dbReference type="Gene3D" id="3.40.50.1110">
    <property type="entry name" value="SGNH hydrolase"/>
    <property type="match status" value="1"/>
</dbReference>
<dbReference type="PANTHER" id="PTHR43695">
    <property type="entry name" value="PUTATIVE (AFU_ORTHOLOGUE AFUA_2G17250)-RELATED"/>
    <property type="match status" value="1"/>
</dbReference>
<accession>W4URD4</accession>
<evidence type="ECO:0000256" key="3">
    <source>
        <dbReference type="SAM" id="SignalP"/>
    </source>
</evidence>
<organism evidence="4 5">
    <name type="scientific">Bacteroides reticulotermitis JCM 10512</name>
    <dbReference type="NCBI Taxonomy" id="1445607"/>
    <lineage>
        <taxon>Bacteria</taxon>
        <taxon>Pseudomonadati</taxon>
        <taxon>Bacteroidota</taxon>
        <taxon>Bacteroidia</taxon>
        <taxon>Bacteroidales</taxon>
        <taxon>Bacteroidaceae</taxon>
        <taxon>Bacteroides</taxon>
    </lineage>
</organism>
<protein>
    <submittedName>
        <fullName evidence="4">Rhamnogalacturonan acetylesterase</fullName>
    </submittedName>
</protein>
<dbReference type="SUPFAM" id="SSF52266">
    <property type="entry name" value="SGNH hydrolase"/>
    <property type="match status" value="1"/>
</dbReference>
<dbReference type="PANTHER" id="PTHR43695:SF1">
    <property type="entry name" value="RHAMNOGALACTURONAN ACETYLESTERASE"/>
    <property type="match status" value="1"/>
</dbReference>
<keyword evidence="2" id="KW-0378">Hydrolase</keyword>